<protein>
    <submittedName>
        <fullName evidence="10">S8 family serine peptidase</fullName>
    </submittedName>
</protein>
<dbReference type="PANTHER" id="PTHR43806">
    <property type="entry name" value="PEPTIDASE S8"/>
    <property type="match status" value="1"/>
</dbReference>
<evidence type="ECO:0000256" key="6">
    <source>
        <dbReference type="RuleBase" id="RU003355"/>
    </source>
</evidence>
<feature type="signal peptide" evidence="8">
    <location>
        <begin position="1"/>
        <end position="32"/>
    </location>
</feature>
<dbReference type="InterPro" id="IPR036852">
    <property type="entry name" value="Peptidase_S8/S53_dom_sf"/>
</dbReference>
<keyword evidence="2 5" id="KW-0645">Protease</keyword>
<keyword evidence="4 5" id="KW-0720">Serine protease</keyword>
<dbReference type="PANTHER" id="PTHR43806:SF11">
    <property type="entry name" value="CEREVISIN-RELATED"/>
    <property type="match status" value="1"/>
</dbReference>
<evidence type="ECO:0000256" key="3">
    <source>
        <dbReference type="ARBA" id="ARBA00022801"/>
    </source>
</evidence>
<feature type="domain" description="SLH" evidence="9">
    <location>
        <begin position="557"/>
        <end position="621"/>
    </location>
</feature>
<dbReference type="InterPro" id="IPR001119">
    <property type="entry name" value="SLH_dom"/>
</dbReference>
<evidence type="ECO:0000313" key="11">
    <source>
        <dbReference type="Proteomes" id="UP001168435"/>
    </source>
</evidence>
<accession>A0ABT7XE03</accession>
<dbReference type="PROSITE" id="PS51892">
    <property type="entry name" value="SUBTILASE"/>
    <property type="match status" value="1"/>
</dbReference>
<feature type="active site" description="Charge relay system" evidence="5">
    <location>
        <position position="198"/>
    </location>
</feature>
<feature type="active site" description="Charge relay system" evidence="5">
    <location>
        <position position="237"/>
    </location>
</feature>
<comment type="caution">
    <text evidence="10">The sequence shown here is derived from an EMBL/GenBank/DDBJ whole genome shotgun (WGS) entry which is preliminary data.</text>
</comment>
<dbReference type="InterPro" id="IPR000209">
    <property type="entry name" value="Peptidase_S8/S53_dom"/>
</dbReference>
<evidence type="ECO:0000313" key="10">
    <source>
        <dbReference type="EMBL" id="MDN0063635.1"/>
    </source>
</evidence>
<organism evidence="10 11">
    <name type="scientific">Collinsella ihumii</name>
    <dbReference type="NCBI Taxonomy" id="1720204"/>
    <lineage>
        <taxon>Bacteria</taxon>
        <taxon>Bacillati</taxon>
        <taxon>Actinomycetota</taxon>
        <taxon>Coriobacteriia</taxon>
        <taxon>Coriobacteriales</taxon>
        <taxon>Coriobacteriaceae</taxon>
        <taxon>Collinsella</taxon>
    </lineage>
</organism>
<dbReference type="InterPro" id="IPR015500">
    <property type="entry name" value="Peptidase_S8_subtilisin-rel"/>
</dbReference>
<evidence type="ECO:0000256" key="8">
    <source>
        <dbReference type="SAM" id="SignalP"/>
    </source>
</evidence>
<dbReference type="InterPro" id="IPR022398">
    <property type="entry name" value="Peptidase_S8_His-AS"/>
</dbReference>
<dbReference type="InterPro" id="IPR050131">
    <property type="entry name" value="Peptidase_S8_subtilisin-like"/>
</dbReference>
<dbReference type="Proteomes" id="UP001168435">
    <property type="component" value="Unassembled WGS sequence"/>
</dbReference>
<dbReference type="PROSITE" id="PS00137">
    <property type="entry name" value="SUBTILASE_HIS"/>
    <property type="match status" value="1"/>
</dbReference>
<evidence type="ECO:0000259" key="9">
    <source>
        <dbReference type="PROSITE" id="PS51272"/>
    </source>
</evidence>
<dbReference type="Pfam" id="PF00395">
    <property type="entry name" value="SLH"/>
    <property type="match status" value="2"/>
</dbReference>
<feature type="chain" id="PRO_5047374052" evidence="8">
    <location>
        <begin position="33"/>
        <end position="684"/>
    </location>
</feature>
<dbReference type="RefSeq" id="WP_289835653.1">
    <property type="nucleotide sequence ID" value="NZ_JAUEIQ010000003.1"/>
</dbReference>
<comment type="similarity">
    <text evidence="1 5 6">Belongs to the peptidase S8 family.</text>
</comment>
<feature type="region of interest" description="Disordered" evidence="7">
    <location>
        <begin position="475"/>
        <end position="496"/>
    </location>
</feature>
<proteinExistence type="inferred from homology"/>
<sequence length="684" mass="72646">MKRFHSAWRACALSCALVAGLSLAPIIAGATAADAAAATDGILITLDSAASAQARSLGGDDVNLLAESEVVAQLGQAGFEVSDSFESQGGQVVLTADTTGDLSDEEALAQARDIEGVADVQYNYVYHLVDIIEEDAANSAGTSRSGVSTLAASSVNDPFAQISDPAENNNQYWLYNANLDDAWEQAQSDHDITIAVLDSGVDLDHEDLADNILTDLAWDATLEQPLAACEITDCAGHGTMVAGVASAVANNALGIAGASYNADLLPIKVVDNEERQITSADLVKSYEYLFDLVDSGKLDNLRVINMSLGGYEDSQANDEAFHDVIKTALNTYDILTVCAGGNGNQTTTPNTGKMYPADFDECISVTALESDGTNLVWSDYNEFKDISAPGQNIRTTNMSGGFSTASGTSVASPIVSGTVALLYAADPDATPEQVRAALEETAVPVVDEEHDRTEVSGSAGALDAGAAVEQLVDAVEPEPEPDPDPEPEPEPEPELPFVDVDHEWYYPAIVYVYENDIMHGLSDSPRFAPNEPIVRQDAAVVLYNILGNGEKAPDCGLVDVGQDYYTDAVNWAVAHGYINGYENVATGEVTHFGVGDPLTREQLACIVANIARNGDPFGSMAKYESMPDHDKTSSWAVTNVVWAINNQIINGVELGDVRYVAPQNKTTRAEMAAIMMNCLEQDVF</sequence>
<dbReference type="PRINTS" id="PR00723">
    <property type="entry name" value="SUBTILISIN"/>
</dbReference>
<reference evidence="10" key="2">
    <citation type="submission" date="2024-05" db="EMBL/GenBank/DDBJ databases">
        <title>Identification and characterization of horizontal gene transfer across gut microbiota members of farm animals based on homology search.</title>
        <authorList>
            <person name="Schwarzerova J."/>
            <person name="Nykrynova M."/>
            <person name="Jureckova K."/>
            <person name="Cejkova D."/>
            <person name="Rychlik I."/>
        </authorList>
    </citation>
    <scope>NUCLEOTIDE SEQUENCE</scope>
    <source>
        <strain evidence="10">176_SSukc20</strain>
    </source>
</reference>
<evidence type="ECO:0000256" key="7">
    <source>
        <dbReference type="SAM" id="MobiDB-lite"/>
    </source>
</evidence>
<dbReference type="PROSITE" id="PS00138">
    <property type="entry name" value="SUBTILASE_SER"/>
    <property type="match status" value="1"/>
</dbReference>
<evidence type="ECO:0000256" key="1">
    <source>
        <dbReference type="ARBA" id="ARBA00011073"/>
    </source>
</evidence>
<gene>
    <name evidence="10" type="ORF">QVN30_04860</name>
</gene>
<dbReference type="Gene3D" id="3.40.50.200">
    <property type="entry name" value="Peptidase S8/S53 domain"/>
    <property type="match status" value="1"/>
</dbReference>
<dbReference type="SUPFAM" id="SSF52743">
    <property type="entry name" value="Subtilisin-like"/>
    <property type="match status" value="1"/>
</dbReference>
<name>A0ABT7XE03_9ACTN</name>
<dbReference type="Pfam" id="PF00082">
    <property type="entry name" value="Peptidase_S8"/>
    <property type="match status" value="1"/>
</dbReference>
<keyword evidence="3 5" id="KW-0378">Hydrolase</keyword>
<feature type="domain" description="SLH" evidence="9">
    <location>
        <begin position="623"/>
        <end position="684"/>
    </location>
</feature>
<evidence type="ECO:0000256" key="5">
    <source>
        <dbReference type="PROSITE-ProRule" id="PRU01240"/>
    </source>
</evidence>
<dbReference type="PROSITE" id="PS00136">
    <property type="entry name" value="SUBTILASE_ASP"/>
    <property type="match status" value="1"/>
</dbReference>
<reference evidence="10" key="1">
    <citation type="submission" date="2023-06" db="EMBL/GenBank/DDBJ databases">
        <authorList>
            <person name="Zeman M."/>
            <person name="Kubasova T."/>
            <person name="Jahodarova E."/>
            <person name="Nykrynova M."/>
            <person name="Rychlik I."/>
        </authorList>
    </citation>
    <scope>NUCLEOTIDE SEQUENCE</scope>
    <source>
        <strain evidence="10">176_SSukc20</strain>
    </source>
</reference>
<feature type="active site" description="Charge relay system" evidence="5">
    <location>
        <position position="409"/>
    </location>
</feature>
<dbReference type="InterPro" id="IPR023828">
    <property type="entry name" value="Peptidase_S8_Ser-AS"/>
</dbReference>
<feature type="domain" description="SLH" evidence="9">
    <location>
        <begin position="492"/>
        <end position="556"/>
    </location>
</feature>
<feature type="compositionally biased region" description="Acidic residues" evidence="7">
    <location>
        <begin position="475"/>
        <end position="493"/>
    </location>
</feature>
<dbReference type="InterPro" id="IPR023827">
    <property type="entry name" value="Peptidase_S8_Asp-AS"/>
</dbReference>
<dbReference type="PROSITE" id="PS51272">
    <property type="entry name" value="SLH"/>
    <property type="match status" value="3"/>
</dbReference>
<keyword evidence="8" id="KW-0732">Signal</keyword>
<evidence type="ECO:0000256" key="4">
    <source>
        <dbReference type="ARBA" id="ARBA00022825"/>
    </source>
</evidence>
<dbReference type="EMBL" id="JAUEIQ010000003">
    <property type="protein sequence ID" value="MDN0063635.1"/>
    <property type="molecule type" value="Genomic_DNA"/>
</dbReference>
<evidence type="ECO:0000256" key="2">
    <source>
        <dbReference type="ARBA" id="ARBA00022670"/>
    </source>
</evidence>
<keyword evidence="11" id="KW-1185">Reference proteome</keyword>